<protein>
    <submittedName>
        <fullName evidence="3">Uncharacterized protein</fullName>
    </submittedName>
</protein>
<evidence type="ECO:0000256" key="1">
    <source>
        <dbReference type="SAM" id="MobiDB-lite"/>
    </source>
</evidence>
<evidence type="ECO:0000313" key="3">
    <source>
        <dbReference type="EnsemblPlants" id="OB03G36740.1"/>
    </source>
</evidence>
<dbReference type="Proteomes" id="UP000006038">
    <property type="component" value="Chromosome 3"/>
</dbReference>
<dbReference type="OrthoDB" id="1107388at2759"/>
<dbReference type="eggNOG" id="ENOG502S13G">
    <property type="taxonomic scope" value="Eukaryota"/>
</dbReference>
<organism evidence="3">
    <name type="scientific">Oryza brachyantha</name>
    <name type="common">malo sina</name>
    <dbReference type="NCBI Taxonomy" id="4533"/>
    <lineage>
        <taxon>Eukaryota</taxon>
        <taxon>Viridiplantae</taxon>
        <taxon>Streptophyta</taxon>
        <taxon>Embryophyta</taxon>
        <taxon>Tracheophyta</taxon>
        <taxon>Spermatophyta</taxon>
        <taxon>Magnoliopsida</taxon>
        <taxon>Liliopsida</taxon>
        <taxon>Poales</taxon>
        <taxon>Poaceae</taxon>
        <taxon>BOP clade</taxon>
        <taxon>Oryzoideae</taxon>
        <taxon>Oryzeae</taxon>
        <taxon>Oryzinae</taxon>
        <taxon>Oryza</taxon>
    </lineage>
</organism>
<keyword evidence="4" id="KW-1185">Reference proteome</keyword>
<reference evidence="3" key="2">
    <citation type="submission" date="2013-04" db="UniProtKB">
        <authorList>
            <consortium name="EnsemblPlants"/>
        </authorList>
    </citation>
    <scope>IDENTIFICATION</scope>
</reference>
<dbReference type="STRING" id="4533.J3LRJ8"/>
<proteinExistence type="predicted"/>
<dbReference type="PANTHER" id="PTHR34789:SF1">
    <property type="entry name" value="EXPRESSED PROTEIN"/>
    <property type="match status" value="1"/>
</dbReference>
<evidence type="ECO:0000256" key="2">
    <source>
        <dbReference type="SAM" id="SignalP"/>
    </source>
</evidence>
<dbReference type="Gramene" id="OB03G36740.1">
    <property type="protein sequence ID" value="OB03G36740.1"/>
    <property type="gene ID" value="OB03G36740"/>
</dbReference>
<dbReference type="HOGENOM" id="CLU_128469_0_0_1"/>
<dbReference type="OMA" id="SCTIDCK"/>
<dbReference type="KEGG" id="obr:102715750"/>
<name>J3LRJ8_ORYBR</name>
<feature type="compositionally biased region" description="Pro residues" evidence="1">
    <location>
        <begin position="73"/>
        <end position="85"/>
    </location>
</feature>
<feature type="signal peptide" evidence="2">
    <location>
        <begin position="1"/>
        <end position="25"/>
    </location>
</feature>
<feature type="region of interest" description="Disordered" evidence="1">
    <location>
        <begin position="42"/>
        <end position="85"/>
    </location>
</feature>
<accession>J3LRJ8</accession>
<sequence>MDGSTAPVAVLVLLSLGLAAAACLAARDVAELMYSAQTVVVKKQPPRGGKPSPQQPGANPGVGGVGGAGGGIPPIPGPLSPPMPPIPGMLPKPGMGGGWGAGYGTPSGGYSRGGVVVPTVVCSEKGPCYKKKVTCPKKCFSSYSSSGKGYGGGGGGGSCTIDCKTKCAAYC</sequence>
<dbReference type="PANTHER" id="PTHR34789">
    <property type="entry name" value="EXPRESSED PROTEIN"/>
    <property type="match status" value="1"/>
</dbReference>
<feature type="compositionally biased region" description="Gly residues" evidence="1">
    <location>
        <begin position="60"/>
        <end position="72"/>
    </location>
</feature>
<feature type="chain" id="PRO_5003773819" evidence="2">
    <location>
        <begin position="26"/>
        <end position="171"/>
    </location>
</feature>
<reference evidence="3" key="1">
    <citation type="journal article" date="2013" name="Nat. Commun.">
        <title>Whole-genome sequencing of Oryza brachyantha reveals mechanisms underlying Oryza genome evolution.</title>
        <authorList>
            <person name="Chen J."/>
            <person name="Huang Q."/>
            <person name="Gao D."/>
            <person name="Wang J."/>
            <person name="Lang Y."/>
            <person name="Liu T."/>
            <person name="Li B."/>
            <person name="Bai Z."/>
            <person name="Luis Goicoechea J."/>
            <person name="Liang C."/>
            <person name="Chen C."/>
            <person name="Zhang W."/>
            <person name="Sun S."/>
            <person name="Liao Y."/>
            <person name="Zhang X."/>
            <person name="Yang L."/>
            <person name="Song C."/>
            <person name="Wang M."/>
            <person name="Shi J."/>
            <person name="Liu G."/>
            <person name="Liu J."/>
            <person name="Zhou H."/>
            <person name="Zhou W."/>
            <person name="Yu Q."/>
            <person name="An N."/>
            <person name="Chen Y."/>
            <person name="Cai Q."/>
            <person name="Wang B."/>
            <person name="Liu B."/>
            <person name="Min J."/>
            <person name="Huang Y."/>
            <person name="Wu H."/>
            <person name="Li Z."/>
            <person name="Zhang Y."/>
            <person name="Yin Y."/>
            <person name="Song W."/>
            <person name="Jiang J."/>
            <person name="Jackson S.A."/>
            <person name="Wing R.A."/>
            <person name="Wang J."/>
            <person name="Chen M."/>
        </authorList>
    </citation>
    <scope>NUCLEOTIDE SEQUENCE [LARGE SCALE GENOMIC DNA]</scope>
    <source>
        <strain evidence="3">cv. IRGC 101232</strain>
    </source>
</reference>
<dbReference type="EnsemblPlants" id="OB03G36740.1">
    <property type="protein sequence ID" value="OB03G36740.1"/>
    <property type="gene ID" value="OB03G36740"/>
</dbReference>
<evidence type="ECO:0000313" key="4">
    <source>
        <dbReference type="Proteomes" id="UP000006038"/>
    </source>
</evidence>
<keyword evidence="2" id="KW-0732">Signal</keyword>
<dbReference type="AlphaFoldDB" id="J3LRJ8"/>
<dbReference type="GeneID" id="102715750"/>